<keyword evidence="2" id="KW-0449">Lipoprotein</keyword>
<sequence length="289" mass="32912">MSVDELPFRGGALEREYYYNTAFSDNNDEVVFDRNAVISVQPFSGNELRSPLPISTISGNDSRHSHILPISGLALLFDVQEITIEQTIELDDIVSVIESENRFLIKTDGQTIYGAHETSSAVQRLFCGTGRRFNLRLFDRSKQEALYMTRRLACSFPLLGCYLQRMDVFEPPCTYLGSIQQKWTIGNTVFSVRDMNDYEIFTITGPSTGPCCCHYDDTIFTTLDVAGFQVSTIEHKWDPKIMNYRLTVKYPNRAGLREKALLLAGGMLVEYMFFSTTKSNSLWCFNCHK</sequence>
<name>A0A146LE77_LYGHE</name>
<dbReference type="PANTHER" id="PTHR23248:SF4">
    <property type="entry name" value="PHOSPHOLIPID SCRAMBLASE"/>
    <property type="match status" value="1"/>
</dbReference>
<comment type="cofactor">
    <cofactor evidence="2">
        <name>Ca(2+)</name>
        <dbReference type="ChEBI" id="CHEBI:29108"/>
    </cofactor>
</comment>
<comment type="similarity">
    <text evidence="1 2">Belongs to the phospholipid scramblase family.</text>
</comment>
<dbReference type="PANTHER" id="PTHR23248">
    <property type="entry name" value="PHOSPHOLIPID SCRAMBLASE-RELATED"/>
    <property type="match status" value="1"/>
</dbReference>
<protein>
    <recommendedName>
        <fullName evidence="2">Phospholipid scramblase</fullName>
    </recommendedName>
</protein>
<reference evidence="3" key="1">
    <citation type="journal article" date="2016" name="Gigascience">
        <title>De novo construction of an expanded transcriptome assembly for the western tarnished plant bug, Lygus hesperus.</title>
        <authorList>
            <person name="Tassone E.E."/>
            <person name="Geib S.M."/>
            <person name="Hall B."/>
            <person name="Fabrick J.A."/>
            <person name="Brent C.S."/>
            <person name="Hull J.J."/>
        </authorList>
    </citation>
    <scope>NUCLEOTIDE SEQUENCE</scope>
</reference>
<evidence type="ECO:0000256" key="2">
    <source>
        <dbReference type="RuleBase" id="RU363116"/>
    </source>
</evidence>
<accession>A0A146LE77</accession>
<proteinExistence type="inferred from homology"/>
<evidence type="ECO:0000256" key="1">
    <source>
        <dbReference type="ARBA" id="ARBA00005350"/>
    </source>
</evidence>
<keyword evidence="2" id="KW-0106">Calcium</keyword>
<dbReference type="EMBL" id="GDHC01012834">
    <property type="protein sequence ID" value="JAQ05795.1"/>
    <property type="molecule type" value="Transcribed_RNA"/>
</dbReference>
<comment type="function">
    <text evidence="2">May mediate accelerated ATP-independent bidirectional transbilayer migration of phospholipids upon binding calcium ions that results in a loss of phospholipid asymmetry in the plasma membrane.</text>
</comment>
<dbReference type="AlphaFoldDB" id="A0A146LE77"/>
<dbReference type="GO" id="GO:0005886">
    <property type="term" value="C:plasma membrane"/>
    <property type="evidence" value="ECO:0007669"/>
    <property type="project" value="TreeGrafter"/>
</dbReference>
<gene>
    <name evidence="3" type="primary">Plscr1_1</name>
    <name evidence="3" type="ORF">g.46187</name>
</gene>
<dbReference type="InterPro" id="IPR005552">
    <property type="entry name" value="Scramblase"/>
</dbReference>
<dbReference type="Pfam" id="PF03803">
    <property type="entry name" value="Scramblase"/>
    <property type="match status" value="1"/>
</dbReference>
<evidence type="ECO:0000313" key="3">
    <source>
        <dbReference type="EMBL" id="JAQ05795.1"/>
    </source>
</evidence>
<keyword evidence="2" id="KW-0564">Palmitate</keyword>
<dbReference type="GO" id="GO:0017128">
    <property type="term" value="F:phospholipid scramblase activity"/>
    <property type="evidence" value="ECO:0007669"/>
    <property type="project" value="InterPro"/>
</dbReference>
<organism evidence="3">
    <name type="scientific">Lygus hesperus</name>
    <name type="common">Western plant bug</name>
    <dbReference type="NCBI Taxonomy" id="30085"/>
    <lineage>
        <taxon>Eukaryota</taxon>
        <taxon>Metazoa</taxon>
        <taxon>Ecdysozoa</taxon>
        <taxon>Arthropoda</taxon>
        <taxon>Hexapoda</taxon>
        <taxon>Insecta</taxon>
        <taxon>Pterygota</taxon>
        <taxon>Neoptera</taxon>
        <taxon>Paraneoptera</taxon>
        <taxon>Hemiptera</taxon>
        <taxon>Heteroptera</taxon>
        <taxon>Panheteroptera</taxon>
        <taxon>Cimicomorpha</taxon>
        <taxon>Miridae</taxon>
        <taxon>Mirini</taxon>
        <taxon>Lygus</taxon>
    </lineage>
</organism>